<evidence type="ECO:0000256" key="1">
    <source>
        <dbReference type="SAM" id="Phobius"/>
    </source>
</evidence>
<reference evidence="3" key="1">
    <citation type="submission" date="2017-04" db="EMBL/GenBank/DDBJ databases">
        <authorList>
            <person name="Varghese N."/>
            <person name="Submissions S."/>
        </authorList>
    </citation>
    <scope>NUCLEOTIDE SEQUENCE [LARGE SCALE GENOMIC DNA]</scope>
    <source>
        <strain evidence="3">DSM 4125</strain>
    </source>
</reference>
<dbReference type="EMBL" id="FXAW01000006">
    <property type="protein sequence ID" value="SMG43927.1"/>
    <property type="molecule type" value="Genomic_DNA"/>
</dbReference>
<name>A0A1X7KSY5_9BACT</name>
<dbReference type="Proteomes" id="UP000193804">
    <property type="component" value="Unassembled WGS sequence"/>
</dbReference>
<organism evidence="2 3">
    <name type="scientific">Marivirga sericea</name>
    <dbReference type="NCBI Taxonomy" id="1028"/>
    <lineage>
        <taxon>Bacteria</taxon>
        <taxon>Pseudomonadati</taxon>
        <taxon>Bacteroidota</taxon>
        <taxon>Cytophagia</taxon>
        <taxon>Cytophagales</taxon>
        <taxon>Marivirgaceae</taxon>
        <taxon>Marivirga</taxon>
    </lineage>
</organism>
<keyword evidence="1" id="KW-1133">Transmembrane helix</keyword>
<protein>
    <submittedName>
        <fullName evidence="2">Uncharacterized protein</fullName>
    </submittedName>
</protein>
<dbReference type="AlphaFoldDB" id="A0A1X7KSY5"/>
<sequence>MQAIKRKWLFFSILGLILIGAGLSLGIDAGFYRMQNPEGWNWIYYGTFALVVFNSGICCFGQGVIFKVRLDNLEQNKTR</sequence>
<gene>
    <name evidence="2" type="ORF">SAMN05661096_03073</name>
</gene>
<feature type="transmembrane region" description="Helical" evidence="1">
    <location>
        <begin position="42"/>
        <end position="66"/>
    </location>
</feature>
<proteinExistence type="predicted"/>
<evidence type="ECO:0000313" key="2">
    <source>
        <dbReference type="EMBL" id="SMG43927.1"/>
    </source>
</evidence>
<keyword evidence="3" id="KW-1185">Reference proteome</keyword>
<dbReference type="OrthoDB" id="1453686at2"/>
<keyword evidence="1" id="KW-0472">Membrane</keyword>
<evidence type="ECO:0000313" key="3">
    <source>
        <dbReference type="Proteomes" id="UP000193804"/>
    </source>
</evidence>
<dbReference type="RefSeq" id="WP_085518217.1">
    <property type="nucleotide sequence ID" value="NZ_FXAW01000006.1"/>
</dbReference>
<accession>A0A1X7KSY5</accession>
<keyword evidence="1" id="KW-0812">Transmembrane</keyword>
<dbReference type="STRING" id="1028.SAMN05661096_03073"/>